<evidence type="ECO:0000256" key="7">
    <source>
        <dbReference type="ARBA" id="ARBA00022679"/>
    </source>
</evidence>
<gene>
    <name evidence="14" type="primary">pbpC_1</name>
    <name evidence="14" type="ORF">LPTSP3_g13040</name>
</gene>
<keyword evidence="4" id="KW-0121">Carboxypeptidase</keyword>
<comment type="pathway">
    <text evidence="1">Cell wall biogenesis; peptidoglycan biosynthesis.</text>
</comment>
<comment type="similarity">
    <text evidence="3">In the N-terminal section; belongs to the glycosyltransferase 51 family.</text>
</comment>
<evidence type="ECO:0000256" key="5">
    <source>
        <dbReference type="ARBA" id="ARBA00022670"/>
    </source>
</evidence>
<dbReference type="InterPro" id="IPR050396">
    <property type="entry name" value="Glycosyltr_51/Transpeptidase"/>
</dbReference>
<name>A0ABM7UI36_9LEPT</name>
<keyword evidence="6" id="KW-0328">Glycosyltransferase</keyword>
<evidence type="ECO:0000256" key="1">
    <source>
        <dbReference type="ARBA" id="ARBA00004752"/>
    </source>
</evidence>
<dbReference type="InterPro" id="IPR001460">
    <property type="entry name" value="PCN-bd_Tpept"/>
</dbReference>
<dbReference type="PANTHER" id="PTHR32282">
    <property type="entry name" value="BINDING PROTEIN TRANSPEPTIDASE, PUTATIVE-RELATED"/>
    <property type="match status" value="1"/>
</dbReference>
<dbReference type="Pfam" id="PF00905">
    <property type="entry name" value="Transpeptidase"/>
    <property type="match status" value="1"/>
</dbReference>
<dbReference type="Pfam" id="PF00912">
    <property type="entry name" value="Transgly"/>
    <property type="match status" value="1"/>
</dbReference>
<dbReference type="InterPro" id="IPR036950">
    <property type="entry name" value="PBP_transglycosylase"/>
</dbReference>
<evidence type="ECO:0000256" key="11">
    <source>
        <dbReference type="ARBA" id="ARBA00049902"/>
    </source>
</evidence>
<keyword evidence="7" id="KW-0808">Transferase</keyword>
<dbReference type="EC" id="2.4.99.28" evidence="10"/>
<sequence>MKFTRKTGKHWFILIAINLCLFVFLLTPVSFEEFKTNSSLRILSLEKASIGNKTNVSGAFRDWVSLDQYPKHVLQTVIFAEDKRFYNHPGFDPIAMLRALYSLVNWNEKTNGGSTITQQLVRIQNPKIRSLPGYVRKPLEILTSVRYTIWLSKKEILEAYLNSISIRSNYEGFSSVSRKYFRKHVRFLSVEEGVAIAVLIRSNSPSLNDFKRRVVLLMNLISPEEKPDLEYLVSSLEIGKQTEVLSDVLKSENQHFKFWIQSELPGLTGSLETHFSNETNHKIHQIVLSELEGLRKYNVSNASVIAFEIPENKKDEIRLVGMIGSKNFFEDGFGQVNGALAYRDAGSTLKPMLYALGVERNLVQINSIMHDENKTFPLEDGSGSYIPRNADLQFWGEMTVAEALANSRNIPAVETARKIGVGEFLSFLRKSGMNHLKEGSDRYGLGLSLGTGGANLFQLARVYASFPLGGILPKVSIGKNGNSEIYFGSSKVLFSKETAEEITHILNDSSLRSRAFGNRNFMDFPYPVSIKTGTSKDFRNSWTIGFTKKYIIGAWVGNFSGEKTMEVSGSFGAGRIFHSVMRYMMERETDRSYLPVSVLPKRICRKTGMLALETCPFVTLHMRELRSPKEYCSRHKEKENLSETKESITISFPANGQVFLYHPGVSKNSQEIPVRLRNYRYKKDRNPSLVLNGSFSIPIPISGNASIPIERGEHSLALKEEGKEIQKIRFIVK</sequence>
<evidence type="ECO:0000256" key="2">
    <source>
        <dbReference type="ARBA" id="ARBA00007090"/>
    </source>
</evidence>
<evidence type="ECO:0000256" key="9">
    <source>
        <dbReference type="ARBA" id="ARBA00023268"/>
    </source>
</evidence>
<dbReference type="RefSeq" id="WP_109018807.1">
    <property type="nucleotide sequence ID" value="NZ_AP025028.1"/>
</dbReference>
<keyword evidence="5" id="KW-0645">Protease</keyword>
<dbReference type="EMBL" id="AP025028">
    <property type="protein sequence ID" value="BDA78374.1"/>
    <property type="molecule type" value="Genomic_DNA"/>
</dbReference>
<dbReference type="InterPro" id="IPR001264">
    <property type="entry name" value="Glyco_trans_51"/>
</dbReference>
<evidence type="ECO:0000256" key="6">
    <source>
        <dbReference type="ARBA" id="ARBA00022676"/>
    </source>
</evidence>
<dbReference type="Proteomes" id="UP000245263">
    <property type="component" value="Chromosome 1"/>
</dbReference>
<evidence type="ECO:0000256" key="10">
    <source>
        <dbReference type="ARBA" id="ARBA00044770"/>
    </source>
</evidence>
<feature type="domain" description="Glycosyl transferase family 51" evidence="13">
    <location>
        <begin position="59"/>
        <end position="204"/>
    </location>
</feature>
<evidence type="ECO:0000313" key="15">
    <source>
        <dbReference type="Proteomes" id="UP000245263"/>
    </source>
</evidence>
<dbReference type="InterPro" id="IPR023346">
    <property type="entry name" value="Lysozyme-like_dom_sf"/>
</dbReference>
<evidence type="ECO:0000256" key="4">
    <source>
        <dbReference type="ARBA" id="ARBA00022645"/>
    </source>
</evidence>
<dbReference type="Gene3D" id="1.10.3810.10">
    <property type="entry name" value="Biosynthetic peptidoglycan transglycosylase-like"/>
    <property type="match status" value="1"/>
</dbReference>
<evidence type="ECO:0000313" key="14">
    <source>
        <dbReference type="EMBL" id="BDA78374.1"/>
    </source>
</evidence>
<dbReference type="PANTHER" id="PTHR32282:SF15">
    <property type="entry name" value="PENICILLIN-BINDING PROTEIN 1C"/>
    <property type="match status" value="1"/>
</dbReference>
<evidence type="ECO:0000256" key="8">
    <source>
        <dbReference type="ARBA" id="ARBA00022801"/>
    </source>
</evidence>
<dbReference type="SUPFAM" id="SSF56601">
    <property type="entry name" value="beta-lactamase/transpeptidase-like"/>
    <property type="match status" value="1"/>
</dbReference>
<feature type="domain" description="Penicillin-binding protein transpeptidase" evidence="12">
    <location>
        <begin position="345"/>
        <end position="549"/>
    </location>
</feature>
<comment type="catalytic activity">
    <reaction evidence="11">
        <text>[GlcNAc-(1-&gt;4)-Mur2Ac(oyl-L-Ala-gamma-D-Glu-L-Lys-D-Ala-D-Ala)](n)-di-trans,octa-cis-undecaprenyl diphosphate + beta-D-GlcNAc-(1-&gt;4)-Mur2Ac(oyl-L-Ala-gamma-D-Glu-L-Lys-D-Ala-D-Ala)-di-trans,octa-cis-undecaprenyl diphosphate = [GlcNAc-(1-&gt;4)-Mur2Ac(oyl-L-Ala-gamma-D-Glu-L-Lys-D-Ala-D-Ala)](n+1)-di-trans,octa-cis-undecaprenyl diphosphate + di-trans,octa-cis-undecaprenyl diphosphate + H(+)</text>
        <dbReference type="Rhea" id="RHEA:23708"/>
        <dbReference type="Rhea" id="RHEA-COMP:9602"/>
        <dbReference type="Rhea" id="RHEA-COMP:9603"/>
        <dbReference type="ChEBI" id="CHEBI:15378"/>
        <dbReference type="ChEBI" id="CHEBI:58405"/>
        <dbReference type="ChEBI" id="CHEBI:60033"/>
        <dbReference type="ChEBI" id="CHEBI:78435"/>
        <dbReference type="EC" id="2.4.99.28"/>
    </reaction>
</comment>
<accession>A0ABM7UI36</accession>
<dbReference type="InterPro" id="IPR012338">
    <property type="entry name" value="Beta-lactam/transpept-like"/>
</dbReference>
<evidence type="ECO:0000259" key="13">
    <source>
        <dbReference type="Pfam" id="PF00912"/>
    </source>
</evidence>
<keyword evidence="15" id="KW-1185">Reference proteome</keyword>
<protein>
    <recommendedName>
        <fullName evidence="10">peptidoglycan glycosyltransferase</fullName>
        <ecNumber evidence="10">2.4.99.28</ecNumber>
    </recommendedName>
</protein>
<organism evidence="14 15">
    <name type="scientific">Leptospira kobayashii</name>
    <dbReference type="NCBI Taxonomy" id="1917830"/>
    <lineage>
        <taxon>Bacteria</taxon>
        <taxon>Pseudomonadati</taxon>
        <taxon>Spirochaetota</taxon>
        <taxon>Spirochaetia</taxon>
        <taxon>Leptospirales</taxon>
        <taxon>Leptospiraceae</taxon>
        <taxon>Leptospira</taxon>
    </lineage>
</organism>
<keyword evidence="8" id="KW-0378">Hydrolase</keyword>
<proteinExistence type="inferred from homology"/>
<keyword evidence="9" id="KW-0511">Multifunctional enzyme</keyword>
<reference evidence="14 15" key="1">
    <citation type="submission" date="2021-08" db="EMBL/GenBank/DDBJ databases">
        <title>Complete genome sequence of Leptospira kobayashii strain E30.</title>
        <authorList>
            <person name="Nakao R."/>
            <person name="Nakamura S."/>
            <person name="Masuzawa T."/>
            <person name="Koizumi N."/>
        </authorList>
    </citation>
    <scope>NUCLEOTIDE SEQUENCE [LARGE SCALE GENOMIC DNA]</scope>
    <source>
        <strain evidence="14 15">E30</strain>
    </source>
</reference>
<dbReference type="Gene3D" id="3.40.710.10">
    <property type="entry name" value="DD-peptidase/beta-lactamase superfamily"/>
    <property type="match status" value="1"/>
</dbReference>
<evidence type="ECO:0000259" key="12">
    <source>
        <dbReference type="Pfam" id="PF00905"/>
    </source>
</evidence>
<dbReference type="SUPFAM" id="SSF53955">
    <property type="entry name" value="Lysozyme-like"/>
    <property type="match status" value="1"/>
</dbReference>
<evidence type="ECO:0000256" key="3">
    <source>
        <dbReference type="ARBA" id="ARBA00007739"/>
    </source>
</evidence>
<comment type="similarity">
    <text evidence="2">In the C-terminal section; belongs to the transpeptidase family.</text>
</comment>